<evidence type="ECO:0000313" key="3">
    <source>
        <dbReference type="Proteomes" id="UP000824265"/>
    </source>
</evidence>
<feature type="transmembrane region" description="Helical" evidence="1">
    <location>
        <begin position="173"/>
        <end position="193"/>
    </location>
</feature>
<evidence type="ECO:0000256" key="1">
    <source>
        <dbReference type="SAM" id="Phobius"/>
    </source>
</evidence>
<proteinExistence type="predicted"/>
<reference evidence="2" key="2">
    <citation type="submission" date="2021-04" db="EMBL/GenBank/DDBJ databases">
        <authorList>
            <person name="Gilroy R."/>
        </authorList>
    </citation>
    <scope>NUCLEOTIDE SEQUENCE</scope>
    <source>
        <strain evidence="2">CHK195-6426</strain>
    </source>
</reference>
<keyword evidence="1" id="KW-1133">Transmembrane helix</keyword>
<reference evidence="2" key="1">
    <citation type="journal article" date="2021" name="PeerJ">
        <title>Extensive microbial diversity within the chicken gut microbiome revealed by metagenomics and culture.</title>
        <authorList>
            <person name="Gilroy R."/>
            <person name="Ravi A."/>
            <person name="Getino M."/>
            <person name="Pursley I."/>
            <person name="Horton D.L."/>
            <person name="Alikhan N.F."/>
            <person name="Baker D."/>
            <person name="Gharbi K."/>
            <person name="Hall N."/>
            <person name="Watson M."/>
            <person name="Adriaenssens E.M."/>
            <person name="Foster-Nyarko E."/>
            <person name="Jarju S."/>
            <person name="Secka A."/>
            <person name="Antonio M."/>
            <person name="Oren A."/>
            <person name="Chaudhuri R.R."/>
            <person name="La Ragione R."/>
            <person name="Hildebrand F."/>
            <person name="Pallen M.J."/>
        </authorList>
    </citation>
    <scope>NUCLEOTIDE SEQUENCE</scope>
    <source>
        <strain evidence="2">CHK195-6426</strain>
    </source>
</reference>
<dbReference type="EMBL" id="DXGH01000010">
    <property type="protein sequence ID" value="HIW80317.1"/>
    <property type="molecule type" value="Genomic_DNA"/>
</dbReference>
<protein>
    <submittedName>
        <fullName evidence="2">DUF1538 domain-containing protein</fullName>
    </submittedName>
</protein>
<comment type="caution">
    <text evidence="2">The sequence shown here is derived from an EMBL/GenBank/DDBJ whole genome shotgun (WGS) entry which is preliminary data.</text>
</comment>
<gene>
    <name evidence="2" type="ORF">H9742_02130</name>
</gene>
<dbReference type="Proteomes" id="UP000824265">
    <property type="component" value="Unassembled WGS sequence"/>
</dbReference>
<organism evidence="2 3">
    <name type="scientific">Candidatus Acetatifactor stercoripullorum</name>
    <dbReference type="NCBI Taxonomy" id="2838414"/>
    <lineage>
        <taxon>Bacteria</taxon>
        <taxon>Bacillati</taxon>
        <taxon>Bacillota</taxon>
        <taxon>Clostridia</taxon>
        <taxon>Lachnospirales</taxon>
        <taxon>Lachnospiraceae</taxon>
        <taxon>Acetatifactor</taxon>
    </lineage>
</organism>
<feature type="transmembrane region" description="Helical" evidence="1">
    <location>
        <begin position="427"/>
        <end position="446"/>
    </location>
</feature>
<feature type="transmembrane region" description="Helical" evidence="1">
    <location>
        <begin position="112"/>
        <end position="132"/>
    </location>
</feature>
<feature type="transmembrane region" description="Helical" evidence="1">
    <location>
        <begin position="263"/>
        <end position="281"/>
    </location>
</feature>
<feature type="transmembrane region" description="Helical" evidence="1">
    <location>
        <begin position="458"/>
        <end position="479"/>
    </location>
</feature>
<name>A0A9D1R577_9FIRM</name>
<sequence>MLHNELLREKVYESVASVLPITIIVLLLTITIAPLTPGTMMLFLFGAVLLIVGMGFFTLGVDMSMIPMGEGIGVQLSKAKKIILPLLVCFVLGVLITIAEPDLQVLAEQVPSIPNMVLIWTVAIGVGLFLVVSQIRIIFGIPLSYILIFFYAIVFLLTFFVPEDFIPVSFDSGGVTTGPVTVPFIMALGIGMASVRSDKNSSSDSFGLTAICSIGPILSVMILGICYSPEDAAYSMVELSELDSTREVAMQFARAFPAYMEEVAVALIPIAGVFIVFQCIFRRFHSRQLLRILSGFVYSYIGLVLFLTGVNVGFMPAGQYIGSAVAGSSQPWVLIPIGMVIGYFIVKAEPAVQVLTRQVEDVTNGSITQKAIGHSLSIGIAFSVGIAMLRILTGLNIMWFLVPGYLISLVMTFFVPQIFTGIAFDSGGVASGPMTTTFLLPLAMGACEAMGGNVLTDAFGIVAMVAMTPLLTIQMLGLADNVRKRIRKRKLILQLREVEDSIIYFD</sequence>
<feature type="transmembrane region" description="Helical" evidence="1">
    <location>
        <begin position="205"/>
        <end position="225"/>
    </location>
</feature>
<feature type="transmembrane region" description="Helical" evidence="1">
    <location>
        <begin position="293"/>
        <end position="312"/>
    </location>
</feature>
<feature type="transmembrane region" description="Helical" evidence="1">
    <location>
        <begin position="397"/>
        <end position="415"/>
    </location>
</feature>
<dbReference type="RefSeq" id="WP_318703296.1">
    <property type="nucleotide sequence ID" value="NZ_CALWMU010000035.1"/>
</dbReference>
<feature type="transmembrane region" description="Helical" evidence="1">
    <location>
        <begin position="12"/>
        <end position="35"/>
    </location>
</feature>
<dbReference type="AlphaFoldDB" id="A0A9D1R577"/>
<keyword evidence="1" id="KW-0812">Transmembrane</keyword>
<feature type="transmembrane region" description="Helical" evidence="1">
    <location>
        <begin position="139"/>
        <end position="161"/>
    </location>
</feature>
<feature type="transmembrane region" description="Helical" evidence="1">
    <location>
        <begin position="371"/>
        <end position="391"/>
    </location>
</feature>
<feature type="transmembrane region" description="Helical" evidence="1">
    <location>
        <begin position="332"/>
        <end position="350"/>
    </location>
</feature>
<feature type="transmembrane region" description="Helical" evidence="1">
    <location>
        <begin position="41"/>
        <end position="61"/>
    </location>
</feature>
<dbReference type="InterPro" id="IPR011435">
    <property type="entry name" value="UmpAB"/>
</dbReference>
<dbReference type="Pfam" id="PF07556">
    <property type="entry name" value="DUF1538"/>
    <property type="match status" value="2"/>
</dbReference>
<keyword evidence="1" id="KW-0472">Membrane</keyword>
<evidence type="ECO:0000313" key="2">
    <source>
        <dbReference type="EMBL" id="HIW80317.1"/>
    </source>
</evidence>
<accession>A0A9D1R577</accession>
<feature type="transmembrane region" description="Helical" evidence="1">
    <location>
        <begin position="82"/>
        <end position="100"/>
    </location>
</feature>